<dbReference type="AlphaFoldDB" id="A0AAP0KI41"/>
<evidence type="ECO:0000313" key="3">
    <source>
        <dbReference type="Proteomes" id="UP001420932"/>
    </source>
</evidence>
<reference evidence="2 3" key="1">
    <citation type="submission" date="2024-01" db="EMBL/GenBank/DDBJ databases">
        <title>Genome assemblies of Stephania.</title>
        <authorList>
            <person name="Yang L."/>
        </authorList>
    </citation>
    <scope>NUCLEOTIDE SEQUENCE [LARGE SCALE GENOMIC DNA]</scope>
    <source>
        <strain evidence="2">YNDBR</strain>
        <tissue evidence="2">Leaf</tissue>
    </source>
</reference>
<feature type="region of interest" description="Disordered" evidence="1">
    <location>
        <begin position="114"/>
        <end position="156"/>
    </location>
</feature>
<evidence type="ECO:0000256" key="1">
    <source>
        <dbReference type="SAM" id="MobiDB-lite"/>
    </source>
</evidence>
<feature type="region of interest" description="Disordered" evidence="1">
    <location>
        <begin position="1"/>
        <end position="93"/>
    </location>
</feature>
<sequence>MTKREEEPARDDGAGRSPSSGRGRRGPAARSDGQQRRRAQVGRGPAASADSRQAAGRQRRDLIRDDNGQRRPIGSGEEAVLQQQGRWRRGEKARRAAAGVARWSAAVPVCSGAGEQLHQQGSDQQCGGVDGQQTRERMRQRRGSDDSGSDAGGGAAPAVTLATWLQQRRDILTLTKLDDREWDERRRPCDLGCYSLVLHAHIEM</sequence>
<feature type="compositionally biased region" description="Basic and acidic residues" evidence="1">
    <location>
        <begin position="133"/>
        <end position="145"/>
    </location>
</feature>
<protein>
    <submittedName>
        <fullName evidence="2">Uncharacterized protein</fullName>
    </submittedName>
</protein>
<feature type="compositionally biased region" description="Basic and acidic residues" evidence="1">
    <location>
        <begin position="58"/>
        <end position="69"/>
    </location>
</feature>
<dbReference type="EMBL" id="JBBNAF010000004">
    <property type="protein sequence ID" value="KAK9151620.1"/>
    <property type="molecule type" value="Genomic_DNA"/>
</dbReference>
<evidence type="ECO:0000313" key="2">
    <source>
        <dbReference type="EMBL" id="KAK9151620.1"/>
    </source>
</evidence>
<gene>
    <name evidence="2" type="ORF">Syun_009929</name>
</gene>
<proteinExistence type="predicted"/>
<name>A0AAP0KI41_9MAGN</name>
<keyword evidence="3" id="KW-1185">Reference proteome</keyword>
<accession>A0AAP0KI41</accession>
<dbReference type="Proteomes" id="UP001420932">
    <property type="component" value="Unassembled WGS sequence"/>
</dbReference>
<organism evidence="2 3">
    <name type="scientific">Stephania yunnanensis</name>
    <dbReference type="NCBI Taxonomy" id="152371"/>
    <lineage>
        <taxon>Eukaryota</taxon>
        <taxon>Viridiplantae</taxon>
        <taxon>Streptophyta</taxon>
        <taxon>Embryophyta</taxon>
        <taxon>Tracheophyta</taxon>
        <taxon>Spermatophyta</taxon>
        <taxon>Magnoliopsida</taxon>
        <taxon>Ranunculales</taxon>
        <taxon>Menispermaceae</taxon>
        <taxon>Menispermoideae</taxon>
        <taxon>Cissampelideae</taxon>
        <taxon>Stephania</taxon>
    </lineage>
</organism>
<feature type="compositionally biased region" description="Basic and acidic residues" evidence="1">
    <location>
        <begin position="1"/>
        <end position="14"/>
    </location>
</feature>
<comment type="caution">
    <text evidence="2">The sequence shown here is derived from an EMBL/GenBank/DDBJ whole genome shotgun (WGS) entry which is preliminary data.</text>
</comment>